<dbReference type="AlphaFoldDB" id="A0A1E5WKP4"/>
<dbReference type="Proteomes" id="UP000095767">
    <property type="component" value="Unassembled WGS sequence"/>
</dbReference>
<feature type="domain" description="3-beta hydroxysteroid dehydrogenase/isomerase" evidence="1">
    <location>
        <begin position="26"/>
        <end position="74"/>
    </location>
</feature>
<dbReference type="InterPro" id="IPR002225">
    <property type="entry name" value="3Beta_OHSteriod_DH/Estase"/>
</dbReference>
<sequence length="163" mass="18081">MEEFLGSAIRDGCATYMQGDARDLAQITKGTKNVIEACIMCKVKNLIYTSSSGVVFDGVHGHFDVDESMPYPLKFIPGGGKNDDDFVFVDNIAHSHICAEKTLSTEEGAKIAGGQTYFITNMEPVNMWDFVSLIHEDLGYKRDLLWFLLSDEKHKLQAYGASS</sequence>
<dbReference type="SUPFAM" id="SSF51735">
    <property type="entry name" value="NAD(P)-binding Rossmann-fold domains"/>
    <property type="match status" value="1"/>
</dbReference>
<keyword evidence="3" id="KW-1185">Reference proteome</keyword>
<dbReference type="EMBL" id="LWDX02003555">
    <property type="protein sequence ID" value="OEL37976.1"/>
    <property type="molecule type" value="Genomic_DNA"/>
</dbReference>
<evidence type="ECO:0000313" key="3">
    <source>
        <dbReference type="Proteomes" id="UP000095767"/>
    </source>
</evidence>
<dbReference type="Gene3D" id="3.40.50.720">
    <property type="entry name" value="NAD(P)-binding Rossmann-like Domain"/>
    <property type="match status" value="2"/>
</dbReference>
<dbReference type="STRING" id="888268.A0A1E5WKP4"/>
<reference evidence="2 3" key="1">
    <citation type="submission" date="2016-09" db="EMBL/GenBank/DDBJ databases">
        <title>The draft genome of Dichanthelium oligosanthes: A C3 panicoid grass species.</title>
        <authorList>
            <person name="Studer A.J."/>
            <person name="Schnable J.C."/>
            <person name="Brutnell T.P."/>
        </authorList>
    </citation>
    <scope>NUCLEOTIDE SEQUENCE [LARGE SCALE GENOMIC DNA]</scope>
    <source>
        <strain evidence="3">cv. Kellogg 1175</strain>
        <tissue evidence="2">Leaf</tissue>
    </source>
</reference>
<protein>
    <recommendedName>
        <fullName evidence="1">3-beta hydroxysteroid dehydrogenase/isomerase domain-containing protein</fullName>
    </recommendedName>
</protein>
<dbReference type="GO" id="GO:0006694">
    <property type="term" value="P:steroid biosynthetic process"/>
    <property type="evidence" value="ECO:0007669"/>
    <property type="project" value="InterPro"/>
</dbReference>
<dbReference type="GO" id="GO:0016616">
    <property type="term" value="F:oxidoreductase activity, acting on the CH-OH group of donors, NAD or NADP as acceptor"/>
    <property type="evidence" value="ECO:0007669"/>
    <property type="project" value="InterPro"/>
</dbReference>
<dbReference type="InterPro" id="IPR036291">
    <property type="entry name" value="NAD(P)-bd_dom_sf"/>
</dbReference>
<name>A0A1E5WKP4_9POAL</name>
<dbReference type="Pfam" id="PF01073">
    <property type="entry name" value="3Beta_HSD"/>
    <property type="match status" value="2"/>
</dbReference>
<organism evidence="2 3">
    <name type="scientific">Dichanthelium oligosanthes</name>
    <dbReference type="NCBI Taxonomy" id="888268"/>
    <lineage>
        <taxon>Eukaryota</taxon>
        <taxon>Viridiplantae</taxon>
        <taxon>Streptophyta</taxon>
        <taxon>Embryophyta</taxon>
        <taxon>Tracheophyta</taxon>
        <taxon>Spermatophyta</taxon>
        <taxon>Magnoliopsida</taxon>
        <taxon>Liliopsida</taxon>
        <taxon>Poales</taxon>
        <taxon>Poaceae</taxon>
        <taxon>PACMAD clade</taxon>
        <taxon>Panicoideae</taxon>
        <taxon>Panicodae</taxon>
        <taxon>Paniceae</taxon>
        <taxon>Dichantheliinae</taxon>
        <taxon>Dichanthelium</taxon>
    </lineage>
</organism>
<accession>A0A1E5WKP4</accession>
<gene>
    <name evidence="2" type="ORF">BAE44_0001006</name>
</gene>
<evidence type="ECO:0000313" key="2">
    <source>
        <dbReference type="EMBL" id="OEL37976.1"/>
    </source>
</evidence>
<feature type="domain" description="3-beta hydroxysteroid dehydrogenase/isomerase" evidence="1">
    <location>
        <begin position="76"/>
        <end position="146"/>
    </location>
</feature>
<evidence type="ECO:0000259" key="1">
    <source>
        <dbReference type="Pfam" id="PF01073"/>
    </source>
</evidence>
<proteinExistence type="predicted"/>
<dbReference type="OrthoDB" id="610659at2759"/>
<comment type="caution">
    <text evidence="2">The sequence shown here is derived from an EMBL/GenBank/DDBJ whole genome shotgun (WGS) entry which is preliminary data.</text>
</comment>